<protein>
    <recommendedName>
        <fullName evidence="3">Schwannomin interacting protein 1 C-terminal domain-containing protein</fullName>
    </recommendedName>
</protein>
<dbReference type="AlphaFoldDB" id="A0A7R9BVB2"/>
<accession>A0A7R9BVB2</accession>
<dbReference type="PANTHER" id="PTHR13103:SF2">
    <property type="entry name" value="IQCJ-SCHIP1 READTHROUGH TRANSCRIPT PROTEIN-RELATED"/>
    <property type="match status" value="1"/>
</dbReference>
<dbReference type="EMBL" id="CAJPEX010002643">
    <property type="protein sequence ID" value="CAG0921280.1"/>
    <property type="molecule type" value="Genomic_DNA"/>
</dbReference>
<keyword evidence="5" id="KW-1185">Reference proteome</keyword>
<feature type="domain" description="Schwannomin interacting protein 1 C-terminal" evidence="3">
    <location>
        <begin position="41"/>
        <end position="256"/>
    </location>
</feature>
<proteinExistence type="predicted"/>
<feature type="compositionally biased region" description="Polar residues" evidence="2">
    <location>
        <begin position="1"/>
        <end position="17"/>
    </location>
</feature>
<dbReference type="GO" id="GO:0005886">
    <property type="term" value="C:plasma membrane"/>
    <property type="evidence" value="ECO:0007669"/>
    <property type="project" value="TreeGrafter"/>
</dbReference>
<keyword evidence="1" id="KW-0175">Coiled coil</keyword>
<sequence>MSQASPWLTTTATSSAAEQPLASLPPMATHDRRLGSPVMARKPKRRQQALGHSANLQICFMPDDLLDDDDLVSTTSATMASCDRLSAGPGIDGLDVRLPSPVQPKSLPASSGNAAGSVANGRQKCVDDSAQQDDFWRKQARLQAEARVALAQACHMAKMQMEVERQRKKNSPISDMISLPVSCSGHRRLSRSLLTRINLEELNAIQTSLIMEVKKLNEQLVTNLMMRDELHMEQDSMLVDLEDLTRYLSAKEEILRVRGPPMNHNKTEAIKMQSKQNNKFSLKSLVKF</sequence>
<evidence type="ECO:0000313" key="4">
    <source>
        <dbReference type="EMBL" id="CAD7281128.1"/>
    </source>
</evidence>
<dbReference type="GO" id="GO:0030054">
    <property type="term" value="C:cell junction"/>
    <property type="evidence" value="ECO:0007669"/>
    <property type="project" value="TreeGrafter"/>
</dbReference>
<feature type="compositionally biased region" description="Low complexity" evidence="2">
    <location>
        <begin position="109"/>
        <end position="121"/>
    </location>
</feature>
<dbReference type="EMBL" id="OA884680">
    <property type="protein sequence ID" value="CAD7281128.1"/>
    <property type="molecule type" value="Genomic_DNA"/>
</dbReference>
<dbReference type="InterPro" id="IPR015649">
    <property type="entry name" value="SCHIP_1_C"/>
</dbReference>
<evidence type="ECO:0000313" key="5">
    <source>
        <dbReference type="Proteomes" id="UP000678499"/>
    </source>
</evidence>
<evidence type="ECO:0000256" key="2">
    <source>
        <dbReference type="SAM" id="MobiDB-lite"/>
    </source>
</evidence>
<dbReference type="Pfam" id="PF10148">
    <property type="entry name" value="SCHIP-1_C"/>
    <property type="match status" value="1"/>
</dbReference>
<evidence type="ECO:0000259" key="3">
    <source>
        <dbReference type="Pfam" id="PF10148"/>
    </source>
</evidence>
<feature type="region of interest" description="Disordered" evidence="2">
    <location>
        <begin position="1"/>
        <end position="34"/>
    </location>
</feature>
<dbReference type="GO" id="GO:0035332">
    <property type="term" value="P:positive regulation of hippo signaling"/>
    <property type="evidence" value="ECO:0007669"/>
    <property type="project" value="TreeGrafter"/>
</dbReference>
<evidence type="ECO:0000256" key="1">
    <source>
        <dbReference type="ARBA" id="ARBA00023054"/>
    </source>
</evidence>
<name>A0A7R9BVB2_9CRUS</name>
<reference evidence="4" key="1">
    <citation type="submission" date="2020-11" db="EMBL/GenBank/DDBJ databases">
        <authorList>
            <person name="Tran Van P."/>
        </authorList>
    </citation>
    <scope>NUCLEOTIDE SEQUENCE</scope>
</reference>
<dbReference type="InterPro" id="IPR039045">
    <property type="entry name" value="SCHIP_1"/>
</dbReference>
<dbReference type="PANTHER" id="PTHR13103">
    <property type="entry name" value="SCHWANNOMIN INTERACTING PROTEIN 1"/>
    <property type="match status" value="1"/>
</dbReference>
<dbReference type="OrthoDB" id="6260144at2759"/>
<feature type="region of interest" description="Disordered" evidence="2">
    <location>
        <begin position="101"/>
        <end position="124"/>
    </location>
</feature>
<gene>
    <name evidence="4" type="ORF">NMOB1V02_LOCUS8780</name>
</gene>
<dbReference type="Proteomes" id="UP000678499">
    <property type="component" value="Unassembled WGS sequence"/>
</dbReference>
<organism evidence="4">
    <name type="scientific">Notodromas monacha</name>
    <dbReference type="NCBI Taxonomy" id="399045"/>
    <lineage>
        <taxon>Eukaryota</taxon>
        <taxon>Metazoa</taxon>
        <taxon>Ecdysozoa</taxon>
        <taxon>Arthropoda</taxon>
        <taxon>Crustacea</taxon>
        <taxon>Oligostraca</taxon>
        <taxon>Ostracoda</taxon>
        <taxon>Podocopa</taxon>
        <taxon>Podocopida</taxon>
        <taxon>Cypridocopina</taxon>
        <taxon>Cypridoidea</taxon>
        <taxon>Cyprididae</taxon>
        <taxon>Notodromas</taxon>
    </lineage>
</organism>